<evidence type="ECO:0000313" key="4">
    <source>
        <dbReference type="Proteomes" id="UP000281553"/>
    </source>
</evidence>
<proteinExistence type="predicted"/>
<dbReference type="OrthoDB" id="5970161at2759"/>
<name>A0A3P7RCF6_DIBLA</name>
<accession>A0A3P7RCF6</accession>
<evidence type="ECO:0000313" key="3">
    <source>
        <dbReference type="EMBL" id="VDN41312.1"/>
    </source>
</evidence>
<evidence type="ECO:0000256" key="1">
    <source>
        <dbReference type="SAM" id="Phobius"/>
    </source>
</evidence>
<dbReference type="EMBL" id="UYRU01101043">
    <property type="protein sequence ID" value="VDN41312.1"/>
    <property type="molecule type" value="Genomic_DNA"/>
</dbReference>
<dbReference type="AlphaFoldDB" id="A0A3P7RCF6"/>
<evidence type="ECO:0008006" key="5">
    <source>
        <dbReference type="Google" id="ProtNLM"/>
    </source>
</evidence>
<reference evidence="3 4" key="1">
    <citation type="submission" date="2018-11" db="EMBL/GenBank/DDBJ databases">
        <authorList>
            <consortium name="Pathogen Informatics"/>
        </authorList>
    </citation>
    <scope>NUCLEOTIDE SEQUENCE [LARGE SCALE GENOMIC DNA]</scope>
</reference>
<protein>
    <recommendedName>
        <fullName evidence="5">Secreted protein</fullName>
    </recommendedName>
</protein>
<keyword evidence="1" id="KW-1133">Transmembrane helix</keyword>
<keyword evidence="4" id="KW-1185">Reference proteome</keyword>
<evidence type="ECO:0000256" key="2">
    <source>
        <dbReference type="SAM" id="SignalP"/>
    </source>
</evidence>
<feature type="transmembrane region" description="Helical" evidence="1">
    <location>
        <begin position="40"/>
        <end position="58"/>
    </location>
</feature>
<keyword evidence="1" id="KW-0812">Transmembrane</keyword>
<organism evidence="3 4">
    <name type="scientific">Dibothriocephalus latus</name>
    <name type="common">Fish tapeworm</name>
    <name type="synonym">Diphyllobothrium latum</name>
    <dbReference type="NCBI Taxonomy" id="60516"/>
    <lineage>
        <taxon>Eukaryota</taxon>
        <taxon>Metazoa</taxon>
        <taxon>Spiralia</taxon>
        <taxon>Lophotrochozoa</taxon>
        <taxon>Platyhelminthes</taxon>
        <taxon>Cestoda</taxon>
        <taxon>Eucestoda</taxon>
        <taxon>Diphyllobothriidea</taxon>
        <taxon>Diphyllobothriidae</taxon>
        <taxon>Dibothriocephalus</taxon>
    </lineage>
</organism>
<dbReference type="Proteomes" id="UP000281553">
    <property type="component" value="Unassembled WGS sequence"/>
</dbReference>
<feature type="signal peptide" evidence="2">
    <location>
        <begin position="1"/>
        <end position="17"/>
    </location>
</feature>
<keyword evidence="2" id="KW-0732">Signal</keyword>
<feature type="transmembrane region" description="Helical" evidence="1">
    <location>
        <begin position="65"/>
        <end position="85"/>
    </location>
</feature>
<gene>
    <name evidence="3" type="ORF">DILT_LOCUS18507</name>
</gene>
<feature type="chain" id="PRO_5018197460" description="Secreted protein" evidence="2">
    <location>
        <begin position="18"/>
        <end position="89"/>
    </location>
</feature>
<keyword evidence="1" id="KW-0472">Membrane</keyword>
<sequence>MLLQLIFISALFYLLAASGSSYLPVEFVVSLTPQASEASPLVLSFYSSVESAITSVLVTTLKRTVFYGMYTVLTHSLFGLDIVVLPSSK</sequence>